<evidence type="ECO:0000256" key="3">
    <source>
        <dbReference type="ARBA" id="ARBA00023002"/>
    </source>
</evidence>
<proteinExistence type="inferred from homology"/>
<gene>
    <name evidence="6" type="ORF">COU02_01190</name>
</gene>
<dbReference type="InterPro" id="IPR007698">
    <property type="entry name" value="AlaDH/PNT_NAD(H)-bd"/>
</dbReference>
<dbReference type="AlphaFoldDB" id="A0A2H0UW86"/>
<sequence>MKIGTVTEIKDNTETRVGLTPQSVKELTAMGHEILVQRGAGTRSQISDEEYRQAGAEMVDNASEVWERVDLMVKVKEPQKKEFQYLREKLTLFTYLHLANPNNKELTIAAIESKGTFIAYETIALEDGTTPLLAPMSEVAGQRIIDIASSYLASPHGIANKIINRIKDMAGKVLIIGGGVVGENSAYSALGRGADVIILELKEEQRIKLAQRLQPLADAFGANLRILESTREILGKELEDSDIIIGSIYIKGARADRLIKTEMLDIMKEGTVIGDVAIDQGGICEFSQITNIKNPSVIVTGPQTGKKIVYLGIPNIPATVGSTATHALNAATREYIKKFAQGGINAVLSDPAFKQGINLAKGYITLEPVAKEHGLEDKFMPLDKAFE</sequence>
<dbReference type="PANTHER" id="PTHR42795">
    <property type="entry name" value="ALANINE DEHYDROGENASE"/>
    <property type="match status" value="1"/>
</dbReference>
<dbReference type="GO" id="GO:0005886">
    <property type="term" value="C:plasma membrane"/>
    <property type="evidence" value="ECO:0007669"/>
    <property type="project" value="TreeGrafter"/>
</dbReference>
<dbReference type="InterPro" id="IPR036291">
    <property type="entry name" value="NAD(P)-bd_dom_sf"/>
</dbReference>
<keyword evidence="3" id="KW-0560">Oxidoreductase</keyword>
<dbReference type="SUPFAM" id="SSF52283">
    <property type="entry name" value="Formate/glycerate dehydrogenase catalytic domain-like"/>
    <property type="match status" value="1"/>
</dbReference>
<comment type="caution">
    <text evidence="6">The sequence shown here is derived from an EMBL/GenBank/DDBJ whole genome shotgun (WGS) entry which is preliminary data.</text>
</comment>
<dbReference type="Pfam" id="PF05222">
    <property type="entry name" value="AlaDh_PNT_N"/>
    <property type="match status" value="1"/>
</dbReference>
<evidence type="ECO:0000256" key="2">
    <source>
        <dbReference type="ARBA" id="ARBA00012897"/>
    </source>
</evidence>
<evidence type="ECO:0000313" key="7">
    <source>
        <dbReference type="Proteomes" id="UP000230882"/>
    </source>
</evidence>
<evidence type="ECO:0000259" key="5">
    <source>
        <dbReference type="SMART" id="SM01003"/>
    </source>
</evidence>
<dbReference type="SMART" id="SM01003">
    <property type="entry name" value="AlaDh_PNT_N"/>
    <property type="match status" value="1"/>
</dbReference>
<accession>A0A2H0UW86</accession>
<dbReference type="EMBL" id="PFAU01000030">
    <property type="protein sequence ID" value="PIR91088.1"/>
    <property type="molecule type" value="Genomic_DNA"/>
</dbReference>
<dbReference type="Proteomes" id="UP000230882">
    <property type="component" value="Unassembled WGS sequence"/>
</dbReference>
<comment type="similarity">
    <text evidence="1">Belongs to the AlaDH/PNT family.</text>
</comment>
<dbReference type="GO" id="GO:0000286">
    <property type="term" value="F:alanine dehydrogenase activity"/>
    <property type="evidence" value="ECO:0007669"/>
    <property type="project" value="UniProtKB-EC"/>
</dbReference>
<reference evidence="7" key="1">
    <citation type="submission" date="2017-09" db="EMBL/GenBank/DDBJ databases">
        <title>Depth-based differentiation of microbial function through sediment-hosted aquifers and enrichment of novel symbionts in the deep terrestrial subsurface.</title>
        <authorList>
            <person name="Probst A.J."/>
            <person name="Ladd B."/>
            <person name="Jarett J.K."/>
            <person name="Geller-Mcgrath D.E."/>
            <person name="Sieber C.M.K."/>
            <person name="Emerson J.B."/>
            <person name="Anantharaman K."/>
            <person name="Thomas B.C."/>
            <person name="Malmstrom R."/>
            <person name="Stieglmeier M."/>
            <person name="Klingl A."/>
            <person name="Woyke T."/>
            <person name="Ryan C.M."/>
            <person name="Banfield J.F."/>
        </authorList>
    </citation>
    <scope>NUCLEOTIDE SEQUENCE [LARGE SCALE GENOMIC DNA]</scope>
</reference>
<dbReference type="Pfam" id="PF01262">
    <property type="entry name" value="AlaDh_PNT_C"/>
    <property type="match status" value="1"/>
</dbReference>
<protein>
    <recommendedName>
        <fullName evidence="2">alanine dehydrogenase</fullName>
        <ecNumber evidence="2">1.4.1.1</ecNumber>
    </recommendedName>
</protein>
<evidence type="ECO:0000313" key="6">
    <source>
        <dbReference type="EMBL" id="PIR91088.1"/>
    </source>
</evidence>
<dbReference type="InterPro" id="IPR007886">
    <property type="entry name" value="AlaDH/PNT_N"/>
</dbReference>
<dbReference type="InterPro" id="IPR008141">
    <property type="entry name" value="Ala_DH"/>
</dbReference>
<dbReference type="Gene3D" id="3.40.50.720">
    <property type="entry name" value="NAD(P)-binding Rossmann-like Domain"/>
    <property type="match status" value="2"/>
</dbReference>
<organism evidence="6 7">
    <name type="scientific">bacterium (Candidatus Gribaldobacteria) CG10_big_fil_rev_8_21_14_0_10_37_46</name>
    <dbReference type="NCBI Taxonomy" id="2014276"/>
    <lineage>
        <taxon>Bacteria</taxon>
        <taxon>Candidatus Gribaldobacteria</taxon>
    </lineage>
</organism>
<evidence type="ECO:0000256" key="1">
    <source>
        <dbReference type="ARBA" id="ARBA00005689"/>
    </source>
</evidence>
<feature type="domain" description="Alanine dehydrogenase/pyridine nucleotide transhydrogenase N-terminal" evidence="5">
    <location>
        <begin position="4"/>
        <end position="140"/>
    </location>
</feature>
<dbReference type="EC" id="1.4.1.1" evidence="2"/>
<dbReference type="SUPFAM" id="SSF51735">
    <property type="entry name" value="NAD(P)-binding Rossmann-fold domains"/>
    <property type="match status" value="1"/>
</dbReference>
<dbReference type="PANTHER" id="PTHR42795:SF1">
    <property type="entry name" value="ALANINE DEHYDROGENASE"/>
    <property type="match status" value="1"/>
</dbReference>
<dbReference type="CDD" id="cd05305">
    <property type="entry name" value="L-AlaDH"/>
    <property type="match status" value="1"/>
</dbReference>
<feature type="domain" description="Alanine dehydrogenase/pyridine nucleotide transhydrogenase NAD(H)-binding" evidence="4">
    <location>
        <begin position="152"/>
        <end position="312"/>
    </location>
</feature>
<dbReference type="GO" id="GO:0042853">
    <property type="term" value="P:L-alanine catabolic process"/>
    <property type="evidence" value="ECO:0007669"/>
    <property type="project" value="InterPro"/>
</dbReference>
<dbReference type="SMART" id="SM01002">
    <property type="entry name" value="AlaDh_PNT_C"/>
    <property type="match status" value="1"/>
</dbReference>
<evidence type="ECO:0000259" key="4">
    <source>
        <dbReference type="SMART" id="SM01002"/>
    </source>
</evidence>
<name>A0A2H0UW86_9BACT</name>